<dbReference type="OrthoDB" id="1043111at2759"/>
<dbReference type="FunFam" id="3.10.20.90:FF:000160">
    <property type="entry name" value="Polyubiquitin-C"/>
    <property type="match status" value="1"/>
</dbReference>
<dbReference type="PRINTS" id="PR00348">
    <property type="entry name" value="UBIQUITIN"/>
</dbReference>
<name>A0A5J4X208_9EUKA</name>
<proteinExistence type="predicted"/>
<evidence type="ECO:0000313" key="2">
    <source>
        <dbReference type="EMBL" id="KAA6401033.1"/>
    </source>
</evidence>
<dbReference type="InterPro" id="IPR000626">
    <property type="entry name" value="Ubiquitin-like_dom"/>
</dbReference>
<dbReference type="EMBL" id="SNRW01000456">
    <property type="protein sequence ID" value="KAA6401033.1"/>
    <property type="molecule type" value="Genomic_DNA"/>
</dbReference>
<dbReference type="Proteomes" id="UP000324800">
    <property type="component" value="Unassembled WGS sequence"/>
</dbReference>
<organism evidence="2 3">
    <name type="scientific">Streblomastix strix</name>
    <dbReference type="NCBI Taxonomy" id="222440"/>
    <lineage>
        <taxon>Eukaryota</taxon>
        <taxon>Metamonada</taxon>
        <taxon>Preaxostyla</taxon>
        <taxon>Oxymonadida</taxon>
        <taxon>Streblomastigidae</taxon>
        <taxon>Streblomastix</taxon>
    </lineage>
</organism>
<accession>A0A5J4X208</accession>
<reference evidence="2 3" key="1">
    <citation type="submission" date="2019-03" db="EMBL/GenBank/DDBJ databases">
        <title>Single cell metagenomics reveals metabolic interactions within the superorganism composed of flagellate Streblomastix strix and complex community of Bacteroidetes bacteria on its surface.</title>
        <authorList>
            <person name="Treitli S.C."/>
            <person name="Kolisko M."/>
            <person name="Husnik F."/>
            <person name="Keeling P."/>
            <person name="Hampl V."/>
        </authorList>
    </citation>
    <scope>NUCLEOTIDE SEQUENCE [LARGE SCALE GENOMIC DNA]</scope>
    <source>
        <strain evidence="2">ST1C</strain>
    </source>
</reference>
<dbReference type="Pfam" id="PF00240">
    <property type="entry name" value="ubiquitin"/>
    <property type="match status" value="1"/>
</dbReference>
<sequence length="76" mass="8898">MQIYITTLTGRKIALEVEREDTIMSVKKKIQDKEGIIPEHQYLIFAGKQLENNRTLQDYNIQKEAIMHVNLRLRGA</sequence>
<evidence type="ECO:0000259" key="1">
    <source>
        <dbReference type="PROSITE" id="PS50053"/>
    </source>
</evidence>
<dbReference type="InterPro" id="IPR050158">
    <property type="entry name" value="Ubiquitin_ubiquitin-like"/>
</dbReference>
<dbReference type="InterPro" id="IPR029071">
    <property type="entry name" value="Ubiquitin-like_domsf"/>
</dbReference>
<gene>
    <name evidence="2" type="ORF">EZS28_003442</name>
</gene>
<dbReference type="InterPro" id="IPR019956">
    <property type="entry name" value="Ubiquitin_dom"/>
</dbReference>
<dbReference type="SUPFAM" id="SSF54236">
    <property type="entry name" value="Ubiquitin-like"/>
    <property type="match status" value="1"/>
</dbReference>
<dbReference type="PROSITE" id="PS50053">
    <property type="entry name" value="UBIQUITIN_2"/>
    <property type="match status" value="1"/>
</dbReference>
<dbReference type="PANTHER" id="PTHR10666">
    <property type="entry name" value="UBIQUITIN"/>
    <property type="match status" value="1"/>
</dbReference>
<feature type="domain" description="Ubiquitin-like" evidence="1">
    <location>
        <begin position="1"/>
        <end position="76"/>
    </location>
</feature>
<dbReference type="AlphaFoldDB" id="A0A5J4X208"/>
<evidence type="ECO:0000313" key="3">
    <source>
        <dbReference type="Proteomes" id="UP000324800"/>
    </source>
</evidence>
<dbReference type="SMART" id="SM00213">
    <property type="entry name" value="UBQ"/>
    <property type="match status" value="1"/>
</dbReference>
<dbReference type="Gene3D" id="3.10.20.90">
    <property type="entry name" value="Phosphatidylinositol 3-kinase Catalytic Subunit, Chain A, domain 1"/>
    <property type="match status" value="1"/>
</dbReference>
<protein>
    <submittedName>
        <fullName evidence="2">Putative ubiquitin</fullName>
    </submittedName>
</protein>
<comment type="caution">
    <text evidence="2">The sequence shown here is derived from an EMBL/GenBank/DDBJ whole genome shotgun (WGS) entry which is preliminary data.</text>
</comment>